<dbReference type="InterPro" id="IPR014509">
    <property type="entry name" value="YjdF-like"/>
</dbReference>
<feature type="transmembrane region" description="Helical" evidence="1">
    <location>
        <begin position="40"/>
        <end position="57"/>
    </location>
</feature>
<accession>A0A520KSQ8</accession>
<feature type="transmembrane region" description="Helical" evidence="1">
    <location>
        <begin position="132"/>
        <end position="152"/>
    </location>
</feature>
<keyword evidence="1" id="KW-0472">Membrane</keyword>
<proteinExistence type="predicted"/>
<keyword evidence="1" id="KW-1133">Transmembrane helix</keyword>
<feature type="transmembrane region" description="Helical" evidence="1">
    <location>
        <begin position="172"/>
        <end position="192"/>
    </location>
</feature>
<dbReference type="Pfam" id="PF09997">
    <property type="entry name" value="DUF2238"/>
    <property type="match status" value="1"/>
</dbReference>
<evidence type="ECO:0000256" key="1">
    <source>
        <dbReference type="SAM" id="Phobius"/>
    </source>
</evidence>
<comment type="caution">
    <text evidence="2">The sequence shown here is derived from an EMBL/GenBank/DDBJ whole genome shotgun (WGS) entry which is preliminary data.</text>
</comment>
<evidence type="ECO:0008006" key="4">
    <source>
        <dbReference type="Google" id="ProtNLM"/>
    </source>
</evidence>
<gene>
    <name evidence="2" type="ORF">EF806_02575</name>
</gene>
<dbReference type="AlphaFoldDB" id="A0A520KSQ8"/>
<keyword evidence="1" id="KW-0812">Transmembrane</keyword>
<evidence type="ECO:0000313" key="2">
    <source>
        <dbReference type="EMBL" id="RZN64946.1"/>
    </source>
</evidence>
<sequence length="222" mass="26024">MASNKRDKIKSIVRQIPSYLIQISILLYIISSFLNKDYLWGFWGIFGFFLTILPLILKKSYKISLPWELSFLILLPLLLHMGGTIREWYDIFYPFYDKFAHLISSMAVAIFGFISVIIIDHYVDSIKIENKYFLAFFVVIFTVTMGVFWEIGEFLSDMFFMTNTQPSLADTMWDLIVDLAGGVIIAVLGTYYSTKVSRERFINKLKIEKNKVEQEAYEIEYR</sequence>
<organism evidence="2 3">
    <name type="scientific">Methanoliparum thermophilum</name>
    <dbReference type="NCBI Taxonomy" id="2491083"/>
    <lineage>
        <taxon>Archaea</taxon>
        <taxon>Methanobacteriati</taxon>
        <taxon>Methanobacteriota</taxon>
        <taxon>Candidatus Methanoliparia</taxon>
        <taxon>Candidatus Methanoliparales</taxon>
        <taxon>Candidatus Methanoliparaceae</taxon>
        <taxon>Candidatus Methanoliparum</taxon>
    </lineage>
</organism>
<name>A0A520KSQ8_METT2</name>
<dbReference type="EMBL" id="RXIF01000004">
    <property type="protein sequence ID" value="RZN64946.1"/>
    <property type="molecule type" value="Genomic_DNA"/>
</dbReference>
<feature type="transmembrane region" description="Helical" evidence="1">
    <location>
        <begin position="101"/>
        <end position="120"/>
    </location>
</feature>
<protein>
    <recommendedName>
        <fullName evidence="4">DUF2238 domain-containing protein</fullName>
    </recommendedName>
</protein>
<evidence type="ECO:0000313" key="3">
    <source>
        <dbReference type="Proteomes" id="UP000317158"/>
    </source>
</evidence>
<dbReference type="Proteomes" id="UP000317158">
    <property type="component" value="Unassembled WGS sequence"/>
</dbReference>
<feature type="transmembrane region" description="Helical" evidence="1">
    <location>
        <begin position="69"/>
        <end position="89"/>
    </location>
</feature>
<reference evidence="2 3" key="1">
    <citation type="journal article" date="2019" name="Nat. Microbiol.">
        <title>Wide diversity of methane and short-chain alkane metabolisms in uncultured archaea.</title>
        <authorList>
            <person name="Borrel G."/>
            <person name="Adam P.S."/>
            <person name="McKay L.J."/>
            <person name="Chen L.X."/>
            <person name="Sierra-Garcia I.N."/>
            <person name="Sieber C.M."/>
            <person name="Letourneur Q."/>
            <person name="Ghozlane A."/>
            <person name="Andersen G.L."/>
            <person name="Li W.J."/>
            <person name="Hallam S.J."/>
            <person name="Muyzer G."/>
            <person name="de Oliveira V.M."/>
            <person name="Inskeep W.P."/>
            <person name="Banfield J.F."/>
            <person name="Gribaldo S."/>
        </authorList>
    </citation>
    <scope>NUCLEOTIDE SEQUENCE [LARGE SCALE GENOMIC DNA]</scope>
    <source>
        <strain evidence="2">NM1a</strain>
    </source>
</reference>
<feature type="transmembrane region" description="Helical" evidence="1">
    <location>
        <begin position="12"/>
        <end position="34"/>
    </location>
</feature>